<dbReference type="GO" id="GO:0006508">
    <property type="term" value="P:proteolysis"/>
    <property type="evidence" value="ECO:0007669"/>
    <property type="project" value="UniProtKB-KW"/>
</dbReference>
<keyword evidence="3" id="KW-0645">Protease</keyword>
<evidence type="ECO:0000313" key="4">
    <source>
        <dbReference type="Proteomes" id="UP000254737"/>
    </source>
</evidence>
<comment type="similarity">
    <text evidence="1">Belongs to the peptidase S49 family.</text>
</comment>
<dbReference type="GO" id="GO:0008233">
    <property type="term" value="F:peptidase activity"/>
    <property type="evidence" value="ECO:0007669"/>
    <property type="project" value="UniProtKB-KW"/>
</dbReference>
<dbReference type="Proteomes" id="UP000254737">
    <property type="component" value="Unassembled WGS sequence"/>
</dbReference>
<dbReference type="EMBL" id="UFXS01000001">
    <property type="protein sequence ID" value="STD53100.1"/>
    <property type="molecule type" value="Genomic_DNA"/>
</dbReference>
<dbReference type="PANTHER" id="PTHR42987">
    <property type="entry name" value="PEPTIDASE S49"/>
    <property type="match status" value="1"/>
</dbReference>
<keyword evidence="3" id="KW-0378">Hydrolase</keyword>
<name>A0A376G0E0_9FLAO</name>
<dbReference type="AlphaFoldDB" id="A0A376G0E0"/>
<accession>A0A376G0E0</accession>
<feature type="domain" description="Peptidase S49" evidence="2">
    <location>
        <begin position="127"/>
        <end position="275"/>
    </location>
</feature>
<protein>
    <submittedName>
        <fullName evidence="3">Protease 4</fullName>
        <ecNumber evidence="3">3.4.21.-</ecNumber>
    </submittedName>
</protein>
<gene>
    <name evidence="3" type="primary">sppA_1</name>
    <name evidence="3" type="ORF">NCTC13456_00317</name>
</gene>
<dbReference type="PANTHER" id="PTHR42987:SF4">
    <property type="entry name" value="PROTEASE SOHB-RELATED"/>
    <property type="match status" value="1"/>
</dbReference>
<dbReference type="SUPFAM" id="SSF52096">
    <property type="entry name" value="ClpP/crotonase"/>
    <property type="match status" value="1"/>
</dbReference>
<reference evidence="3 4" key="1">
    <citation type="submission" date="2018-06" db="EMBL/GenBank/DDBJ databases">
        <authorList>
            <consortium name="Pathogen Informatics"/>
            <person name="Doyle S."/>
        </authorList>
    </citation>
    <scope>NUCLEOTIDE SEQUENCE [LARGE SCALE GENOMIC DNA]</scope>
    <source>
        <strain evidence="3 4">NCTC13456</strain>
    </source>
</reference>
<dbReference type="InterPro" id="IPR029045">
    <property type="entry name" value="ClpP/crotonase-like_dom_sf"/>
</dbReference>
<dbReference type="EC" id="3.4.21.-" evidence="3"/>
<dbReference type="Gene3D" id="3.90.226.10">
    <property type="entry name" value="2-enoyl-CoA Hydratase, Chain A, domain 1"/>
    <property type="match status" value="1"/>
</dbReference>
<evidence type="ECO:0000259" key="2">
    <source>
        <dbReference type="Pfam" id="PF01343"/>
    </source>
</evidence>
<organism evidence="3 4">
    <name type="scientific">Empedobacter falsenii</name>
    <dbReference type="NCBI Taxonomy" id="343874"/>
    <lineage>
        <taxon>Bacteria</taxon>
        <taxon>Pseudomonadati</taxon>
        <taxon>Bacteroidota</taxon>
        <taxon>Flavobacteriia</taxon>
        <taxon>Flavobacteriales</taxon>
        <taxon>Weeksellaceae</taxon>
        <taxon>Empedobacter</taxon>
    </lineage>
</organism>
<evidence type="ECO:0000256" key="1">
    <source>
        <dbReference type="ARBA" id="ARBA00008683"/>
    </source>
</evidence>
<dbReference type="Pfam" id="PF01343">
    <property type="entry name" value="Peptidase_S49"/>
    <property type="match status" value="1"/>
</dbReference>
<dbReference type="RefSeq" id="WP_114998266.1">
    <property type="nucleotide sequence ID" value="NZ_UFXS01000001.1"/>
</dbReference>
<evidence type="ECO:0000313" key="3">
    <source>
        <dbReference type="EMBL" id="STD53100.1"/>
    </source>
</evidence>
<dbReference type="InterPro" id="IPR002142">
    <property type="entry name" value="Peptidase_S49"/>
</dbReference>
<proteinExistence type="inferred from homology"/>
<sequence>MKVLNELRNGLWAFDAFSAINYFGIADQFLAGKLPVNALGDKPEAISYLANDYGEKVSPENLKEKTYAVVELIGPVTMYDTCFSWGAESIVRRIEMYNNDDRIKGIILKTDTPGGSVQSINPFIDFSSKKKKALISLCDNALSLGQWSTDIISDHKMASNTISARFGSIGVVSSFYGYKKMLENKGVDEHVVYADQSDWKGKVFEQALEGDYKLLKSEYLNPMAEKFQNAVIENRPNLDQSVEGILNGRTFGAEDSLKYGLIDSIGTIENAIEMINIINEIKYNS</sequence>